<gene>
    <name evidence="2" type="ORF">A3D09_00270</name>
</gene>
<dbReference type="InterPro" id="IPR023365">
    <property type="entry name" value="Sortase_dom-sf"/>
</dbReference>
<sequence length="270" mass="29703">MLYSYQKATSEVPSPGKVIPRYLKILPTLVSSLGMGLVASVVWPMASYNLSLRAIEDGGRGNLLSPIIYESFASEGDLSSDSEPILIADVDYTRASNWFTFSPAEAGSAPLPGQSQFINLNGQPTAPINLPVSEQQYLLAIPSLGIKEAAVRADTDDLTKSLIQYQQTAFPGEAGAPVIFGHSTLPQFFNPKNYLTIFSTLPNLKLGADIFVDYAGVKYTYRVSKMYEVKPNEFWVLKQDYNKKILKLITCVPPGTKLRRLVIEAELIKT</sequence>
<dbReference type="Gene3D" id="2.40.260.10">
    <property type="entry name" value="Sortase"/>
    <property type="match status" value="1"/>
</dbReference>
<keyword evidence="1" id="KW-0378">Hydrolase</keyword>
<reference evidence="2 3" key="1">
    <citation type="journal article" date="2016" name="Nat. Commun.">
        <title>Thousands of microbial genomes shed light on interconnected biogeochemical processes in an aquifer system.</title>
        <authorList>
            <person name="Anantharaman K."/>
            <person name="Brown C.T."/>
            <person name="Hug L.A."/>
            <person name="Sharon I."/>
            <person name="Castelle C.J."/>
            <person name="Probst A.J."/>
            <person name="Thomas B.C."/>
            <person name="Singh A."/>
            <person name="Wilkins M.J."/>
            <person name="Karaoz U."/>
            <person name="Brodie E.L."/>
            <person name="Williams K.H."/>
            <person name="Hubbard S.S."/>
            <person name="Banfield J.F."/>
        </authorList>
    </citation>
    <scope>NUCLEOTIDE SEQUENCE [LARGE SCALE GENOMIC DNA]</scope>
</reference>
<evidence type="ECO:0000313" key="3">
    <source>
        <dbReference type="Proteomes" id="UP000177390"/>
    </source>
</evidence>
<dbReference type="GO" id="GO:0016787">
    <property type="term" value="F:hydrolase activity"/>
    <property type="evidence" value="ECO:0007669"/>
    <property type="project" value="UniProtKB-KW"/>
</dbReference>
<accession>A0A1F5EWX8</accession>
<name>A0A1F5EWX8_9BACT</name>
<dbReference type="EMBL" id="MFAH01000012">
    <property type="protein sequence ID" value="OGD71913.1"/>
    <property type="molecule type" value="Genomic_DNA"/>
</dbReference>
<protein>
    <recommendedName>
        <fullName evidence="4">Sortase</fullName>
    </recommendedName>
</protein>
<proteinExistence type="predicted"/>
<dbReference type="NCBIfam" id="TIGR01076">
    <property type="entry name" value="sortase_fam"/>
    <property type="match status" value="1"/>
</dbReference>
<dbReference type="Proteomes" id="UP000177390">
    <property type="component" value="Unassembled WGS sequence"/>
</dbReference>
<dbReference type="InterPro" id="IPR005754">
    <property type="entry name" value="Sortase"/>
</dbReference>
<comment type="caution">
    <text evidence="2">The sequence shown here is derived from an EMBL/GenBank/DDBJ whole genome shotgun (WGS) entry which is preliminary data.</text>
</comment>
<evidence type="ECO:0000313" key="2">
    <source>
        <dbReference type="EMBL" id="OGD71913.1"/>
    </source>
</evidence>
<dbReference type="SUPFAM" id="SSF63817">
    <property type="entry name" value="Sortase"/>
    <property type="match status" value="1"/>
</dbReference>
<dbReference type="AlphaFoldDB" id="A0A1F5EWX8"/>
<evidence type="ECO:0008006" key="4">
    <source>
        <dbReference type="Google" id="ProtNLM"/>
    </source>
</evidence>
<dbReference type="Pfam" id="PF04203">
    <property type="entry name" value="Sortase"/>
    <property type="match status" value="1"/>
</dbReference>
<organism evidence="2 3">
    <name type="scientific">Candidatus Collierbacteria bacterium RIFCSPHIGHO2_02_FULL_49_10</name>
    <dbReference type="NCBI Taxonomy" id="1817723"/>
    <lineage>
        <taxon>Bacteria</taxon>
        <taxon>Candidatus Collieribacteriota</taxon>
    </lineage>
</organism>
<evidence type="ECO:0000256" key="1">
    <source>
        <dbReference type="ARBA" id="ARBA00022801"/>
    </source>
</evidence>